<accession>A0A362X083</accession>
<dbReference type="EMBL" id="PVEO01000004">
    <property type="protein sequence ID" value="PQV48916.1"/>
    <property type="molecule type" value="Genomic_DNA"/>
</dbReference>
<proteinExistence type="predicted"/>
<dbReference type="AlphaFoldDB" id="A0A362X083"/>
<organism evidence="1 2">
    <name type="scientific">Jejuia pallidilutea</name>
    <dbReference type="NCBI Taxonomy" id="504487"/>
    <lineage>
        <taxon>Bacteria</taxon>
        <taxon>Pseudomonadati</taxon>
        <taxon>Bacteroidota</taxon>
        <taxon>Flavobacteriia</taxon>
        <taxon>Flavobacteriales</taxon>
        <taxon>Flavobacteriaceae</taxon>
        <taxon>Jejuia</taxon>
    </lineage>
</organism>
<evidence type="ECO:0000313" key="2">
    <source>
        <dbReference type="Proteomes" id="UP000251545"/>
    </source>
</evidence>
<sequence>MKKVLLTFIIEILIFSCSGTKIGKNKTRYFDENNVEISKSQFNRIRSTNKLLGIPGDSINHKKLTLREKRGKINNRKSLELLLEKATNLELDSLKPIVIIFHPGKDKNNSGAFKNYKSNSYNIERIRQWYGQLEDGINQVAQTKPIYIYKDSSGLEKYDGILTWYKDPEKTIEKLFFKHHYPGSSFVVISKNGDYISYFGEFGKEYVWEATQIMNK</sequence>
<evidence type="ECO:0000313" key="1">
    <source>
        <dbReference type="EMBL" id="PQV48916.1"/>
    </source>
</evidence>
<protein>
    <submittedName>
        <fullName evidence="1">Uncharacterized protein</fullName>
    </submittedName>
</protein>
<reference evidence="1 2" key="1">
    <citation type="submission" date="2018-02" db="EMBL/GenBank/DDBJ databases">
        <title>Genomic Encyclopedia of Archaeal and Bacterial Type Strains, Phase II (KMG-II): from individual species to whole genera.</title>
        <authorList>
            <person name="Goeker M."/>
        </authorList>
    </citation>
    <scope>NUCLEOTIDE SEQUENCE [LARGE SCALE GENOMIC DNA]</scope>
    <source>
        <strain evidence="1 2">DSM 21165</strain>
    </source>
</reference>
<comment type="caution">
    <text evidence="1">The sequence shown here is derived from an EMBL/GenBank/DDBJ whole genome shotgun (WGS) entry which is preliminary data.</text>
</comment>
<dbReference type="Proteomes" id="UP000251545">
    <property type="component" value="Unassembled WGS sequence"/>
</dbReference>
<name>A0A362X083_9FLAO</name>
<dbReference type="RefSeq" id="WP_105473530.1">
    <property type="nucleotide sequence ID" value="NZ_PVEO01000004.1"/>
</dbReference>
<gene>
    <name evidence="1" type="ORF">CLV33_104122</name>
</gene>